<dbReference type="EMBL" id="CM037153">
    <property type="protein sequence ID" value="KAH7856764.1"/>
    <property type="molecule type" value="Genomic_DNA"/>
</dbReference>
<name>A0ACB7YU57_9ERIC</name>
<comment type="caution">
    <text evidence="1">The sequence shown here is derived from an EMBL/GenBank/DDBJ whole genome shotgun (WGS) entry which is preliminary data.</text>
</comment>
<protein>
    <submittedName>
        <fullName evidence="1">Uncharacterized protein</fullName>
    </submittedName>
</protein>
<evidence type="ECO:0000313" key="2">
    <source>
        <dbReference type="Proteomes" id="UP000828048"/>
    </source>
</evidence>
<dbReference type="Proteomes" id="UP000828048">
    <property type="component" value="Chromosome 3"/>
</dbReference>
<reference evidence="1 2" key="1">
    <citation type="journal article" date="2021" name="Hortic Res">
        <title>High-quality reference genome and annotation aids understanding of berry development for evergreen blueberry (Vaccinium darrowii).</title>
        <authorList>
            <person name="Yu J."/>
            <person name="Hulse-Kemp A.M."/>
            <person name="Babiker E."/>
            <person name="Staton M."/>
        </authorList>
    </citation>
    <scope>NUCLEOTIDE SEQUENCE [LARGE SCALE GENOMIC DNA]</scope>
    <source>
        <strain evidence="2">cv. NJ 8807/NJ 8810</strain>
        <tissue evidence="1">Young leaf</tissue>
    </source>
</reference>
<keyword evidence="2" id="KW-1185">Reference proteome</keyword>
<accession>A0ACB7YU57</accession>
<sequence>MFGVLSIPSFVSPRVSTTSRLIATMSVAGTRNPGLSIESVSIKPPSHPTYDLKGVIKLALAEDAGDRGDVTCMATIPADMEVEAHFLAKEDGVLAGIALAESAFSEVDPTLKVEWSRKDGDFVHKGLQFGKVHGRAHSIVVAERVVLNFMQRMSGIATLTKAMADAACPAYILETRKTAPGLRLVDKWAVLIGGGRNHRMGLFDMVMIKDNHISIAGGVKNALRSVDLYLEENHLHMGVEVETRTLGEVNEVLHYASQQKTSLTRIMLDNMVVPQPNGDVDVSMLKEAVDMIDGRFETEASGNVMLETVHKIGQTGVTYISSGALTHSVKALDISLKIDTELALEVGRPVNKIIKWLVVSSFDLVELGFGRGFEVDLERVDQLKDRQKDSPISSSASSSGYDKDLPDLVTLRVRGWPVYTDKIRGPQAESVPHLALIATGTQLFIGKSRLTIHCEILTEAQQERGKNNHPIKWCPEPPESSQQIPIVKSYGLLLNSGSETCEFQVGKAAGKKPKSIAESGQVRYLKLSANMCFLCDRSCTIGMVVQMASCCTIGFSIPSSLVTLVLGWQSCDSKAVRGPVDMVQHLLQFGESILFVGRISATDKGNSCDIYLTLAESMATRRGTTSVAAFQICLQVWMTSSLFADGLAVAAQVELLAGFVELRESLEEAVKRETWEETSIEVACGGSSSKLLVQTRPVLVSACSSSIGLIQSMSTRIGAIPASFVGSLIDMLMIWLLLPLKTTVAQKNTSFCSRFFPSPFVFCRYGTVSDIIENSIIPITTHKSIHPVPTIKNKPKNGSAISKTGKIDSGLKGRRSPPLTPISPLKSSNHKSDVSTGFAITKNSSSSHSGYQPFQPIQVQFAGEVGKLRGILAGKLAVLARKCIKLAGEEARAGSLKRVVAHLKNQQSR</sequence>
<proteinExistence type="predicted"/>
<gene>
    <name evidence="1" type="ORF">Vadar_005389</name>
</gene>
<evidence type="ECO:0000313" key="1">
    <source>
        <dbReference type="EMBL" id="KAH7856764.1"/>
    </source>
</evidence>
<organism evidence="1 2">
    <name type="scientific">Vaccinium darrowii</name>
    <dbReference type="NCBI Taxonomy" id="229202"/>
    <lineage>
        <taxon>Eukaryota</taxon>
        <taxon>Viridiplantae</taxon>
        <taxon>Streptophyta</taxon>
        <taxon>Embryophyta</taxon>
        <taxon>Tracheophyta</taxon>
        <taxon>Spermatophyta</taxon>
        <taxon>Magnoliopsida</taxon>
        <taxon>eudicotyledons</taxon>
        <taxon>Gunneridae</taxon>
        <taxon>Pentapetalae</taxon>
        <taxon>asterids</taxon>
        <taxon>Ericales</taxon>
        <taxon>Ericaceae</taxon>
        <taxon>Vaccinioideae</taxon>
        <taxon>Vaccinieae</taxon>
        <taxon>Vaccinium</taxon>
    </lineage>
</organism>